<feature type="non-terminal residue" evidence="2">
    <location>
        <position position="1"/>
    </location>
</feature>
<keyword evidence="1" id="KW-0812">Transmembrane</keyword>
<dbReference type="AlphaFoldDB" id="A0A9P1GZ76"/>
<evidence type="ECO:0000313" key="2">
    <source>
        <dbReference type="EMBL" id="CAI4212978.1"/>
    </source>
</evidence>
<reference evidence="2" key="1">
    <citation type="submission" date="2022-11" db="EMBL/GenBank/DDBJ databases">
        <authorList>
            <person name="Scott C."/>
            <person name="Bruce N."/>
        </authorList>
    </citation>
    <scope>NUCLEOTIDE SEQUENCE</scope>
</reference>
<evidence type="ECO:0000313" key="3">
    <source>
        <dbReference type="Proteomes" id="UP000838763"/>
    </source>
</evidence>
<keyword evidence="3" id="KW-1185">Reference proteome</keyword>
<keyword evidence="1" id="KW-0472">Membrane</keyword>
<dbReference type="EMBL" id="CALLCH030000006">
    <property type="protein sequence ID" value="CAI4212978.1"/>
    <property type="molecule type" value="Genomic_DNA"/>
</dbReference>
<dbReference type="Proteomes" id="UP000838763">
    <property type="component" value="Unassembled WGS sequence"/>
</dbReference>
<name>A0A9P1GZ76_9PEZI</name>
<comment type="caution">
    <text evidence="2">The sequence shown here is derived from an EMBL/GenBank/DDBJ whole genome shotgun (WGS) entry which is preliminary data.</text>
</comment>
<gene>
    <name evidence="2" type="ORF">PPNO1_LOCUS2729</name>
</gene>
<evidence type="ECO:0000256" key="1">
    <source>
        <dbReference type="SAM" id="Phobius"/>
    </source>
</evidence>
<proteinExistence type="predicted"/>
<protein>
    <submittedName>
        <fullName evidence="2">Uncharacterized protein</fullName>
    </submittedName>
</protein>
<keyword evidence="1" id="KW-1133">Transmembrane helix</keyword>
<accession>A0A9P1GZ76</accession>
<organism evidence="2 3">
    <name type="scientific">Parascedosporium putredinis</name>
    <dbReference type="NCBI Taxonomy" id="1442378"/>
    <lineage>
        <taxon>Eukaryota</taxon>
        <taxon>Fungi</taxon>
        <taxon>Dikarya</taxon>
        <taxon>Ascomycota</taxon>
        <taxon>Pezizomycotina</taxon>
        <taxon>Sordariomycetes</taxon>
        <taxon>Hypocreomycetidae</taxon>
        <taxon>Microascales</taxon>
        <taxon>Microascaceae</taxon>
        <taxon>Parascedosporium</taxon>
    </lineage>
</organism>
<sequence>CIWMRLISFHHVSNFGVVSARYSNFTKWISDNIQVYYPPFETELLVSVKYYLRFQIYFWVFPFADILYHFTMIFHYAFPSSPGPAREFRPPPGS</sequence>
<feature type="transmembrane region" description="Helical" evidence="1">
    <location>
        <begin position="56"/>
        <end position="78"/>
    </location>
</feature>